<dbReference type="EMBL" id="BQNB010018554">
    <property type="protein sequence ID" value="GJT75696.1"/>
    <property type="molecule type" value="Genomic_DNA"/>
</dbReference>
<gene>
    <name evidence="1" type="ORF">Tco_1042421</name>
</gene>
<reference evidence="1" key="1">
    <citation type="journal article" date="2022" name="Int. J. Mol. Sci.">
        <title>Draft Genome of Tanacetum Coccineum: Genomic Comparison of Closely Related Tanacetum-Family Plants.</title>
        <authorList>
            <person name="Yamashiro T."/>
            <person name="Shiraishi A."/>
            <person name="Nakayama K."/>
            <person name="Satake H."/>
        </authorList>
    </citation>
    <scope>NUCLEOTIDE SEQUENCE</scope>
</reference>
<protein>
    <recommendedName>
        <fullName evidence="3">Reverse transcriptase Ty1/copia-type domain-containing protein</fullName>
    </recommendedName>
</protein>
<keyword evidence="2" id="KW-1185">Reference proteome</keyword>
<dbReference type="Proteomes" id="UP001151760">
    <property type="component" value="Unassembled WGS sequence"/>
</dbReference>
<proteinExistence type="predicted"/>
<accession>A0ABQ5GJD3</accession>
<comment type="caution">
    <text evidence="1">The sequence shown here is derived from an EMBL/GenBank/DDBJ whole genome shotgun (WGS) entry which is preliminary data.</text>
</comment>
<dbReference type="CDD" id="cd09272">
    <property type="entry name" value="RNase_HI_RT_Ty1"/>
    <property type="match status" value="1"/>
</dbReference>
<dbReference type="PANTHER" id="PTHR11439">
    <property type="entry name" value="GAG-POL-RELATED RETROTRANSPOSON"/>
    <property type="match status" value="1"/>
</dbReference>
<evidence type="ECO:0008006" key="3">
    <source>
        <dbReference type="Google" id="ProtNLM"/>
    </source>
</evidence>
<organism evidence="1 2">
    <name type="scientific">Tanacetum coccineum</name>
    <dbReference type="NCBI Taxonomy" id="301880"/>
    <lineage>
        <taxon>Eukaryota</taxon>
        <taxon>Viridiplantae</taxon>
        <taxon>Streptophyta</taxon>
        <taxon>Embryophyta</taxon>
        <taxon>Tracheophyta</taxon>
        <taxon>Spermatophyta</taxon>
        <taxon>Magnoliopsida</taxon>
        <taxon>eudicotyledons</taxon>
        <taxon>Gunneridae</taxon>
        <taxon>Pentapetalae</taxon>
        <taxon>asterids</taxon>
        <taxon>campanulids</taxon>
        <taxon>Asterales</taxon>
        <taxon>Asteraceae</taxon>
        <taxon>Asteroideae</taxon>
        <taxon>Anthemideae</taxon>
        <taxon>Anthemidinae</taxon>
        <taxon>Tanacetum</taxon>
    </lineage>
</organism>
<dbReference type="PANTHER" id="PTHR11439:SF483">
    <property type="entry name" value="PEPTIDE SYNTHASE GLIP-LIKE, PUTATIVE (AFU_ORTHOLOGUE AFUA_3G12920)-RELATED"/>
    <property type="match status" value="1"/>
</dbReference>
<evidence type="ECO:0000313" key="1">
    <source>
        <dbReference type="EMBL" id="GJT75696.1"/>
    </source>
</evidence>
<name>A0ABQ5GJD3_9ASTR</name>
<dbReference type="Pfam" id="PF14223">
    <property type="entry name" value="Retrotran_gag_2"/>
    <property type="match status" value="1"/>
</dbReference>
<evidence type="ECO:0000313" key="2">
    <source>
        <dbReference type="Proteomes" id="UP001151760"/>
    </source>
</evidence>
<reference evidence="1" key="2">
    <citation type="submission" date="2022-01" db="EMBL/GenBank/DDBJ databases">
        <authorList>
            <person name="Yamashiro T."/>
            <person name="Shiraishi A."/>
            <person name="Satake H."/>
            <person name="Nakayama K."/>
        </authorList>
    </citation>
    <scope>NUCLEOTIDE SEQUENCE</scope>
</reference>
<sequence length="432" mass="50394">MFTLAEFMIVSGADNRPPMLDKPQYESWKIRMELYIQEDGTIRLKTYEELSDKEKLQADCDLKATNIVLQGLPPNFYALVNHNKIAKDIWDRVKLLMQGTSLSRQEREFNLYDEFDKFSYVKGETLYQYYLRFAQLINDINIIQMTMQPVQVNTKFLNSLPLEWGKFVTNVKLERDMHTSNYDQLYAFLEEHKAYANEARLMRERFPDPLALMSIMGKKSFFLGLQIPQSPRGIFLNQSKYALEIIKKYGMETSDPVDTPMVEKSKLDADPQKKEVDPIRYRRMIGSLMNLTASRPDLQFVVCMCARYQAKPTEKHLHAVKRIFIYLKGTINMGMWYSKDSCIALSAFADAHHAGCQDTRRITYESMQLLGDRLVSWSSKKQNCTAISSIEAEYIALYYFIKEQVENGVVELYFVRTEYQLADIFTKALGRE</sequence>